<dbReference type="AlphaFoldDB" id="A0A0D9XKM4"/>
<feature type="region of interest" description="Disordered" evidence="1">
    <location>
        <begin position="76"/>
        <end position="95"/>
    </location>
</feature>
<organism evidence="2 3">
    <name type="scientific">Leersia perrieri</name>
    <dbReference type="NCBI Taxonomy" id="77586"/>
    <lineage>
        <taxon>Eukaryota</taxon>
        <taxon>Viridiplantae</taxon>
        <taxon>Streptophyta</taxon>
        <taxon>Embryophyta</taxon>
        <taxon>Tracheophyta</taxon>
        <taxon>Spermatophyta</taxon>
        <taxon>Magnoliopsida</taxon>
        <taxon>Liliopsida</taxon>
        <taxon>Poales</taxon>
        <taxon>Poaceae</taxon>
        <taxon>BOP clade</taxon>
        <taxon>Oryzoideae</taxon>
        <taxon>Oryzeae</taxon>
        <taxon>Oryzinae</taxon>
        <taxon>Leersia</taxon>
    </lineage>
</organism>
<dbReference type="EnsemblPlants" id="LPERR10G09800.1">
    <property type="protein sequence ID" value="LPERR10G09800.1"/>
    <property type="gene ID" value="LPERR10G09800"/>
</dbReference>
<accession>A0A0D9XKM4</accession>
<reference evidence="2" key="3">
    <citation type="submission" date="2015-04" db="UniProtKB">
        <authorList>
            <consortium name="EnsemblPlants"/>
        </authorList>
    </citation>
    <scope>IDENTIFICATION</scope>
</reference>
<reference evidence="3" key="2">
    <citation type="submission" date="2013-12" db="EMBL/GenBank/DDBJ databases">
        <authorList>
            <person name="Yu Y."/>
            <person name="Lee S."/>
            <person name="de Baynast K."/>
            <person name="Wissotski M."/>
            <person name="Liu L."/>
            <person name="Talag J."/>
            <person name="Goicoechea J."/>
            <person name="Angelova A."/>
            <person name="Jetty R."/>
            <person name="Kudrna D."/>
            <person name="Golser W."/>
            <person name="Rivera L."/>
            <person name="Zhang J."/>
            <person name="Wing R."/>
        </authorList>
    </citation>
    <scope>NUCLEOTIDE SEQUENCE</scope>
</reference>
<protein>
    <submittedName>
        <fullName evidence="2">Uncharacterized protein</fullName>
    </submittedName>
</protein>
<dbReference type="HOGENOM" id="CLU_1429960_0_0_1"/>
<proteinExistence type="predicted"/>
<dbReference type="Proteomes" id="UP000032180">
    <property type="component" value="Chromosome 10"/>
</dbReference>
<evidence type="ECO:0000313" key="2">
    <source>
        <dbReference type="EnsemblPlants" id="LPERR10G09800.1"/>
    </source>
</evidence>
<keyword evidence="3" id="KW-1185">Reference proteome</keyword>
<reference evidence="2 3" key="1">
    <citation type="submission" date="2012-08" db="EMBL/GenBank/DDBJ databases">
        <title>Oryza genome evolution.</title>
        <authorList>
            <person name="Wing R.A."/>
        </authorList>
    </citation>
    <scope>NUCLEOTIDE SEQUENCE</scope>
</reference>
<sequence>MKTAAVDIVVPNSGDGAGDASGRLLLPLLLLVANPTSPGLMLPDLTEVEPDGASTERIILGSPAILLAARRRPTSASSEPQACRSGHGHGAGGEGWPKKGHAAACTLVLPNWSRNSSTCAPLHRASDSGGRWLRRYWPNVFQSRRFCDSYLLGDATAAAAAAAVVVGVRAVRRGGDGGAGGVVRHQVHLM</sequence>
<evidence type="ECO:0000313" key="3">
    <source>
        <dbReference type="Proteomes" id="UP000032180"/>
    </source>
</evidence>
<name>A0A0D9XKM4_9ORYZ</name>
<evidence type="ECO:0000256" key="1">
    <source>
        <dbReference type="SAM" id="MobiDB-lite"/>
    </source>
</evidence>
<dbReference type="Gramene" id="LPERR10G09800.1">
    <property type="protein sequence ID" value="LPERR10G09800.1"/>
    <property type="gene ID" value="LPERR10G09800"/>
</dbReference>